<evidence type="ECO:0000256" key="8">
    <source>
        <dbReference type="SAM" id="MobiDB-lite"/>
    </source>
</evidence>
<evidence type="ECO:0000256" key="4">
    <source>
        <dbReference type="ARBA" id="ARBA00022552"/>
    </source>
</evidence>
<reference evidence="9 11" key="1">
    <citation type="submission" date="2015-02" db="EMBL/GenBank/DDBJ databases">
        <authorList>
            <person name="Chooi Y.-H."/>
        </authorList>
    </citation>
    <scope>NUCLEOTIDE SEQUENCE [LARGE SCALE GENOMIC DNA]</scope>
    <source>
        <strain evidence="9">E3</strain>
    </source>
</reference>
<keyword evidence="10" id="KW-0496">Mitochondrion</keyword>
<evidence type="ECO:0000313" key="9">
    <source>
        <dbReference type="EMBL" id="CEO98687.1"/>
    </source>
</evidence>
<dbReference type="Pfam" id="PF06102">
    <property type="entry name" value="RRP36"/>
    <property type="match status" value="1"/>
</dbReference>
<comment type="subunit">
    <text evidence="6">Associates with 90S and pre-40S pre-ribosomal particles.</text>
</comment>
<keyword evidence="5 6" id="KW-0539">Nucleus</keyword>
<feature type="compositionally biased region" description="Basic residues" evidence="8">
    <location>
        <begin position="55"/>
        <end position="65"/>
    </location>
</feature>
<dbReference type="GO" id="GO:0005730">
    <property type="term" value="C:nucleolus"/>
    <property type="evidence" value="ECO:0007669"/>
    <property type="project" value="UniProtKB-SubCell"/>
</dbReference>
<dbReference type="InterPro" id="IPR009292">
    <property type="entry name" value="RRP36"/>
</dbReference>
<evidence type="ECO:0000256" key="6">
    <source>
        <dbReference type="RuleBase" id="RU368027"/>
    </source>
</evidence>
<protein>
    <recommendedName>
        <fullName evidence="6">rRNA biogenesis protein RRP36</fullName>
    </recommendedName>
</protein>
<dbReference type="Proteomes" id="UP000039324">
    <property type="component" value="Unassembled WGS sequence"/>
</dbReference>
<evidence type="ECO:0000256" key="1">
    <source>
        <dbReference type="ARBA" id="ARBA00004604"/>
    </source>
</evidence>
<evidence type="ECO:0000313" key="12">
    <source>
        <dbReference type="Proteomes" id="UP000290189"/>
    </source>
</evidence>
<dbReference type="Proteomes" id="UP000290189">
    <property type="component" value="Unassembled WGS sequence"/>
</dbReference>
<sequence>MKPSADFLVDDSSSSDDNEQDVVEDGIPQDATPKNKKRRHKTAPLEMPSNQPVGRYRRVVKGSGRRSRDPRFDDLSGEFNPTVFSQTYRFLNDAREQELASLKKSLKKVRSATSKANVENAIDFLQKSKAAAERDERLRQQKATVFATERQLVKQGKKPYFPKKRVLRQIELADKFEQLKKAGGVDKFIAKRRRKNASKDHRWLAHE</sequence>
<dbReference type="GO" id="GO:0030686">
    <property type="term" value="C:90S preribosome"/>
    <property type="evidence" value="ECO:0007669"/>
    <property type="project" value="TreeGrafter"/>
</dbReference>
<name>A0A0G4ITZ0_PLABS</name>
<dbReference type="STRING" id="37360.A0A0G4ITZ0"/>
<keyword evidence="11" id="KW-1185">Reference proteome</keyword>
<dbReference type="AlphaFoldDB" id="A0A0G4ITZ0"/>
<comment type="function">
    <text evidence="6">Component of the 90S pre-ribosome involved in the maturation of rRNAs. Required for early cleavages of the pre-RNAs in the 40S ribosomal subunit maturation pathway.</text>
</comment>
<evidence type="ECO:0000313" key="11">
    <source>
        <dbReference type="Proteomes" id="UP000039324"/>
    </source>
</evidence>
<dbReference type="OMA" id="CRNVEQK"/>
<comment type="similarity">
    <text evidence="2 6">Belongs to the RRP36 family.</text>
</comment>
<dbReference type="OrthoDB" id="448446at2759"/>
<evidence type="ECO:0000313" key="10">
    <source>
        <dbReference type="EMBL" id="SPR00824.1"/>
    </source>
</evidence>
<dbReference type="PANTHER" id="PTHR21738">
    <property type="entry name" value="RIBOSOMAL RNA PROCESSING PROTEIN 36 HOMOLOG"/>
    <property type="match status" value="1"/>
</dbReference>
<reference evidence="10 12" key="2">
    <citation type="submission" date="2018-03" db="EMBL/GenBank/DDBJ databases">
        <authorList>
            <person name="Fogelqvist J."/>
        </authorList>
    </citation>
    <scope>NUCLEOTIDE SEQUENCE [LARGE SCALE GENOMIC DNA]</scope>
</reference>
<dbReference type="GO" id="GO:0000462">
    <property type="term" value="P:maturation of SSU-rRNA from tricistronic rRNA transcript (SSU-rRNA, 5.8S rRNA, LSU-rRNA)"/>
    <property type="evidence" value="ECO:0007669"/>
    <property type="project" value="TreeGrafter"/>
</dbReference>
<evidence type="ECO:0000256" key="5">
    <source>
        <dbReference type="ARBA" id="ARBA00023242"/>
    </source>
</evidence>
<comment type="subcellular location">
    <subcellularLocation>
        <location evidence="1 6">Nucleus</location>
        <location evidence="1 6">Nucleolus</location>
    </subcellularLocation>
</comment>
<gene>
    <name evidence="9" type="ORF">PBRA_006801</name>
    <name evidence="10" type="ORF">PLBR_LOCUS8039</name>
</gene>
<accession>A0A0G4ITZ0</accession>
<feature type="region of interest" description="Disordered" evidence="8">
    <location>
        <begin position="1"/>
        <end position="78"/>
    </location>
</feature>
<feature type="compositionally biased region" description="Acidic residues" evidence="8">
    <location>
        <begin position="13"/>
        <end position="24"/>
    </location>
</feature>
<feature type="coiled-coil region" evidence="7">
    <location>
        <begin position="92"/>
        <end position="135"/>
    </location>
</feature>
<keyword evidence="3 6" id="KW-0690">Ribosome biogenesis</keyword>
<evidence type="ECO:0000256" key="2">
    <source>
        <dbReference type="ARBA" id="ARBA00009418"/>
    </source>
</evidence>
<geneLocation type="mitochondrion" evidence="10"/>
<evidence type="ECO:0000256" key="3">
    <source>
        <dbReference type="ARBA" id="ARBA00022517"/>
    </source>
</evidence>
<dbReference type="EMBL" id="OVEO01000015">
    <property type="protein sequence ID" value="SPR00824.1"/>
    <property type="molecule type" value="Genomic_DNA"/>
</dbReference>
<dbReference type="PANTHER" id="PTHR21738:SF0">
    <property type="entry name" value="RIBOSOMAL RNA PROCESSING PROTEIN 36 HOMOLOG"/>
    <property type="match status" value="1"/>
</dbReference>
<dbReference type="EMBL" id="CDSF01000086">
    <property type="protein sequence ID" value="CEO98687.1"/>
    <property type="molecule type" value="Genomic_DNA"/>
</dbReference>
<proteinExistence type="inferred from homology"/>
<evidence type="ECO:0000256" key="7">
    <source>
        <dbReference type="SAM" id="Coils"/>
    </source>
</evidence>
<keyword evidence="6" id="KW-0687">Ribonucleoprotein</keyword>
<organism evidence="9 11">
    <name type="scientific">Plasmodiophora brassicae</name>
    <name type="common">Clubroot disease agent</name>
    <dbReference type="NCBI Taxonomy" id="37360"/>
    <lineage>
        <taxon>Eukaryota</taxon>
        <taxon>Sar</taxon>
        <taxon>Rhizaria</taxon>
        <taxon>Endomyxa</taxon>
        <taxon>Phytomyxea</taxon>
        <taxon>Plasmodiophorida</taxon>
        <taxon>Plasmodiophoridae</taxon>
        <taxon>Plasmodiophora</taxon>
    </lineage>
</organism>
<keyword evidence="4 6" id="KW-0698">rRNA processing</keyword>
<keyword evidence="7" id="KW-0175">Coiled coil</keyword>